<keyword evidence="5" id="KW-0677">Repeat</keyword>
<dbReference type="PROSITE" id="PS50294">
    <property type="entry name" value="WD_REPEATS_REGION"/>
    <property type="match status" value="2"/>
</dbReference>
<dbReference type="PANTHER" id="PTHR19924:SF26">
    <property type="entry name" value="U3 SMALL NUCLEOLAR RNA-ASSOCIATED PROTEIN 15 HOMOLOG"/>
    <property type="match status" value="1"/>
</dbReference>
<dbReference type="InterPro" id="IPR015943">
    <property type="entry name" value="WD40/YVTN_repeat-like_dom_sf"/>
</dbReference>
<dbReference type="PROSITE" id="PS50082">
    <property type="entry name" value="WD_REPEATS_2"/>
    <property type="match status" value="2"/>
</dbReference>
<keyword evidence="3" id="KW-0698">rRNA processing</keyword>
<dbReference type="OrthoDB" id="431715at2759"/>
<accession>A0A9J6BTX3</accession>
<feature type="domain" description="U3 small nucleolar RNA-associated protein 15 C-terminal" evidence="9">
    <location>
        <begin position="342"/>
        <end position="486"/>
    </location>
</feature>
<dbReference type="Pfam" id="PF00400">
    <property type="entry name" value="WD40"/>
    <property type="match status" value="3"/>
</dbReference>
<evidence type="ECO:0000256" key="6">
    <source>
        <dbReference type="ARBA" id="ARBA00023242"/>
    </source>
</evidence>
<reference evidence="10" key="1">
    <citation type="submission" date="2021-03" db="EMBL/GenBank/DDBJ databases">
        <title>Chromosome level genome of the anhydrobiotic midge Polypedilum vanderplanki.</title>
        <authorList>
            <person name="Yoshida Y."/>
            <person name="Kikawada T."/>
            <person name="Gusev O."/>
        </authorList>
    </citation>
    <scope>NUCLEOTIDE SEQUENCE</scope>
    <source>
        <strain evidence="10">NIAS01</strain>
        <tissue evidence="10">Whole body or cell culture</tissue>
    </source>
</reference>
<keyword evidence="4 8" id="KW-0853">WD repeat</keyword>
<dbReference type="Gene3D" id="2.130.10.10">
    <property type="entry name" value="YVTN repeat-like/Quinoprotein amine dehydrogenase"/>
    <property type="match status" value="2"/>
</dbReference>
<feature type="repeat" description="WD" evidence="8">
    <location>
        <begin position="118"/>
        <end position="159"/>
    </location>
</feature>
<evidence type="ECO:0000313" key="11">
    <source>
        <dbReference type="Proteomes" id="UP001107558"/>
    </source>
</evidence>
<evidence type="ECO:0000259" key="9">
    <source>
        <dbReference type="Pfam" id="PF09384"/>
    </source>
</evidence>
<evidence type="ECO:0000256" key="5">
    <source>
        <dbReference type="ARBA" id="ARBA00022737"/>
    </source>
</evidence>
<gene>
    <name evidence="10" type="ORF">PVAND_003402</name>
</gene>
<comment type="subcellular location">
    <subcellularLocation>
        <location evidence="1">Nucleus</location>
        <location evidence="1">Nucleolus</location>
    </subcellularLocation>
</comment>
<comment type="function">
    <text evidence="7">Ribosome biogenesis factor. Involved in nucleolar processing of pre-18S ribosomal RNA. Required for optimal pre-ribosomal RNA transcription by RNA polymerase I. Part of the small subunit (SSU) processome, first precursor of the small eukaryotic ribosomal subunit. During the assembly of the SSU processome in the nucleolus, many ribosome biogenesis factors, an RNA chaperone and ribosomal proteins associate with the nascent pre-rRNA and work in concert to generate RNA folding, modifications, rearrangements and cleavage as well as targeted degradation of pre-ribosomal RNA by the RNA exosome.</text>
</comment>
<evidence type="ECO:0000256" key="3">
    <source>
        <dbReference type="ARBA" id="ARBA00022552"/>
    </source>
</evidence>
<keyword evidence="6" id="KW-0539">Nucleus</keyword>
<evidence type="ECO:0000256" key="4">
    <source>
        <dbReference type="ARBA" id="ARBA00022574"/>
    </source>
</evidence>
<dbReference type="SUPFAM" id="SSF50978">
    <property type="entry name" value="WD40 repeat-like"/>
    <property type="match status" value="1"/>
</dbReference>
<name>A0A9J6BTX3_POLVA</name>
<dbReference type="InterPro" id="IPR018983">
    <property type="entry name" value="U3_snoRNA-assocProt_15_C"/>
</dbReference>
<evidence type="ECO:0000313" key="10">
    <source>
        <dbReference type="EMBL" id="KAG5673343.1"/>
    </source>
</evidence>
<evidence type="ECO:0000256" key="8">
    <source>
        <dbReference type="PROSITE-ProRule" id="PRU00221"/>
    </source>
</evidence>
<dbReference type="InterPro" id="IPR001680">
    <property type="entry name" value="WD40_rpt"/>
</dbReference>
<keyword evidence="11" id="KW-1185">Reference proteome</keyword>
<dbReference type="EMBL" id="JADBJN010000003">
    <property type="protein sequence ID" value="KAG5673343.1"/>
    <property type="molecule type" value="Genomic_DNA"/>
</dbReference>
<dbReference type="PANTHER" id="PTHR19924">
    <property type="entry name" value="UTP15 U3 SMALL NUCLEOLAR RNA-ASSOCIATED PROTEIN 15 FAMILY MEMBER"/>
    <property type="match status" value="1"/>
</dbReference>
<dbReference type="Proteomes" id="UP001107558">
    <property type="component" value="Chromosome 3"/>
</dbReference>
<feature type="repeat" description="WD" evidence="8">
    <location>
        <begin position="244"/>
        <end position="285"/>
    </location>
</feature>
<dbReference type="GO" id="GO:0045943">
    <property type="term" value="P:positive regulation of transcription by RNA polymerase I"/>
    <property type="evidence" value="ECO:0007669"/>
    <property type="project" value="TreeGrafter"/>
</dbReference>
<dbReference type="AlphaFoldDB" id="A0A9J6BTX3"/>
<evidence type="ECO:0000256" key="2">
    <source>
        <dbReference type="ARBA" id="ARBA00018260"/>
    </source>
</evidence>
<dbReference type="SMART" id="SM00320">
    <property type="entry name" value="WD40"/>
    <property type="match status" value="6"/>
</dbReference>
<comment type="caution">
    <text evidence="10">The sequence shown here is derived from an EMBL/GenBank/DDBJ whole genome shotgun (WGS) entry which is preliminary data.</text>
</comment>
<dbReference type="InterPro" id="IPR036322">
    <property type="entry name" value="WD40_repeat_dom_sf"/>
</dbReference>
<evidence type="ECO:0000256" key="1">
    <source>
        <dbReference type="ARBA" id="ARBA00004604"/>
    </source>
</evidence>
<sequence>MNNFKKTTVQNFTKASIVTSEECKYWKQLGTPVFIKEFGAIDYIDFSPIEPYNFAATCSLRVQIYNPLTKLVLKNITTFQKEAFGATYRNDGKLIAAGDDEGKVRLFDANTKTILRIFSGHRAAVHRTYFVSDLHHLASFSDDRTVKLWDVGTEKIVYTFREHNDYIRAGAVNRASPHTLISGGYDHVINMYDTRSEKRVMSVNHGNPIEALVFHPSGGIFISAGGNEIKFWDAVAGGRLLGTISQHTKTVTCLSVSSDGRHLISGSLDRHVKFFNTSNYQMIHNINYTNSILSVGIAKDGNTLAVGHVDGTLAIHRREENFDDDKIERIEREKRRKERTYQIADEVIEKPERKHLKGYDMSLRKFEYSKALDQVMNRFCVTKTPEVTVAIIHELIRRNGLRQAFANREQDSIAKILTFFNKYIGDGRFTRVLVDAINIFLDVYEPNFMSLAPDVQRLIVELNRRIQVEENMTLEFLKLQGALDIITNATELANETQNDTIDLTVPSSKMQPSADAMKAFIINV</sequence>
<protein>
    <recommendedName>
        <fullName evidence="2">U3 small nucleolar RNA-associated protein 15 homolog</fullName>
    </recommendedName>
</protein>
<dbReference type="CDD" id="cd00200">
    <property type="entry name" value="WD40"/>
    <property type="match status" value="1"/>
</dbReference>
<organism evidence="10 11">
    <name type="scientific">Polypedilum vanderplanki</name>
    <name type="common">Sleeping chironomid midge</name>
    <dbReference type="NCBI Taxonomy" id="319348"/>
    <lineage>
        <taxon>Eukaryota</taxon>
        <taxon>Metazoa</taxon>
        <taxon>Ecdysozoa</taxon>
        <taxon>Arthropoda</taxon>
        <taxon>Hexapoda</taxon>
        <taxon>Insecta</taxon>
        <taxon>Pterygota</taxon>
        <taxon>Neoptera</taxon>
        <taxon>Endopterygota</taxon>
        <taxon>Diptera</taxon>
        <taxon>Nematocera</taxon>
        <taxon>Chironomoidea</taxon>
        <taxon>Chironomidae</taxon>
        <taxon>Chironominae</taxon>
        <taxon>Polypedilum</taxon>
        <taxon>Polypedilum</taxon>
    </lineage>
</organism>
<evidence type="ECO:0000256" key="7">
    <source>
        <dbReference type="ARBA" id="ARBA00045437"/>
    </source>
</evidence>
<dbReference type="GO" id="GO:0006364">
    <property type="term" value="P:rRNA processing"/>
    <property type="evidence" value="ECO:0007669"/>
    <property type="project" value="UniProtKB-KW"/>
</dbReference>
<proteinExistence type="predicted"/>
<dbReference type="GO" id="GO:0005730">
    <property type="term" value="C:nucleolus"/>
    <property type="evidence" value="ECO:0007669"/>
    <property type="project" value="UniProtKB-SubCell"/>
</dbReference>
<dbReference type="Pfam" id="PF09384">
    <property type="entry name" value="UTP15_C"/>
    <property type="match status" value="1"/>
</dbReference>